<name>A0A4R1KVP2_9FLAO</name>
<dbReference type="AlphaFoldDB" id="A0A4R1KVP2"/>
<protein>
    <submittedName>
        <fullName evidence="3">Amino acid/amide ABC transporter substrate-binding protein (HAAT family)</fullName>
    </submittedName>
</protein>
<dbReference type="RefSeq" id="WP_132702819.1">
    <property type="nucleotide sequence ID" value="NZ_SMGI01000001.1"/>
</dbReference>
<organism evidence="3 4">
    <name type="scientific">Winogradskyella wandonensis</name>
    <dbReference type="NCBI Taxonomy" id="1442586"/>
    <lineage>
        <taxon>Bacteria</taxon>
        <taxon>Pseudomonadati</taxon>
        <taxon>Bacteroidota</taxon>
        <taxon>Flavobacteriia</taxon>
        <taxon>Flavobacteriales</taxon>
        <taxon>Flavobacteriaceae</taxon>
        <taxon>Winogradskyella</taxon>
    </lineage>
</organism>
<dbReference type="PANTHER" id="PTHR33734:SF22">
    <property type="entry name" value="MEMBRANE-BOUND LYTIC MUREIN TRANSGLYCOSYLASE D"/>
    <property type="match status" value="1"/>
</dbReference>
<dbReference type="Gene3D" id="3.10.350.10">
    <property type="entry name" value="LysM domain"/>
    <property type="match status" value="4"/>
</dbReference>
<dbReference type="InterPro" id="IPR036779">
    <property type="entry name" value="LysM_dom_sf"/>
</dbReference>
<feature type="domain" description="LysM" evidence="2">
    <location>
        <begin position="22"/>
        <end position="65"/>
    </location>
</feature>
<dbReference type="InterPro" id="IPR018392">
    <property type="entry name" value="LysM"/>
</dbReference>
<evidence type="ECO:0000256" key="1">
    <source>
        <dbReference type="SAM" id="SignalP"/>
    </source>
</evidence>
<feature type="domain" description="LysM" evidence="2">
    <location>
        <begin position="147"/>
        <end position="190"/>
    </location>
</feature>
<evidence type="ECO:0000313" key="4">
    <source>
        <dbReference type="Proteomes" id="UP000295714"/>
    </source>
</evidence>
<feature type="domain" description="LysM" evidence="2">
    <location>
        <begin position="86"/>
        <end position="130"/>
    </location>
</feature>
<gene>
    <name evidence="3" type="ORF">DFQ05_0283</name>
</gene>
<dbReference type="SMART" id="SM00257">
    <property type="entry name" value="LysM"/>
    <property type="match status" value="4"/>
</dbReference>
<dbReference type="Gene3D" id="3.40.50.2300">
    <property type="match status" value="2"/>
</dbReference>
<keyword evidence="1" id="KW-0732">Signal</keyword>
<dbReference type="EMBL" id="SMGI01000001">
    <property type="protein sequence ID" value="TCK68773.1"/>
    <property type="molecule type" value="Genomic_DNA"/>
</dbReference>
<dbReference type="SUPFAM" id="SSF53822">
    <property type="entry name" value="Periplasmic binding protein-like I"/>
    <property type="match status" value="1"/>
</dbReference>
<keyword evidence="4" id="KW-1185">Reference proteome</keyword>
<dbReference type="InterPro" id="IPR028082">
    <property type="entry name" value="Peripla_BP_I"/>
</dbReference>
<evidence type="ECO:0000313" key="3">
    <source>
        <dbReference type="EMBL" id="TCK68773.1"/>
    </source>
</evidence>
<dbReference type="Pfam" id="PF01476">
    <property type="entry name" value="LysM"/>
    <property type="match status" value="4"/>
</dbReference>
<feature type="chain" id="PRO_5020950687" evidence="1">
    <location>
        <begin position="19"/>
        <end position="632"/>
    </location>
</feature>
<feature type="signal peptide" evidence="1">
    <location>
        <begin position="1"/>
        <end position="18"/>
    </location>
</feature>
<evidence type="ECO:0000259" key="2">
    <source>
        <dbReference type="PROSITE" id="PS51782"/>
    </source>
</evidence>
<proteinExistence type="predicted"/>
<dbReference type="OrthoDB" id="2149800at2"/>
<dbReference type="GO" id="GO:0008932">
    <property type="term" value="F:lytic endotransglycosylase activity"/>
    <property type="evidence" value="ECO:0007669"/>
    <property type="project" value="TreeGrafter"/>
</dbReference>
<dbReference type="CDD" id="cd00118">
    <property type="entry name" value="LysM"/>
    <property type="match status" value="4"/>
</dbReference>
<sequence>MKNFLAIIICISSFCVYAQDYKTHKVKSGETIETIAKKYLVTPFDIYALNPDAKNDFGPNTVLIIPNSKVKNEAIVEPSKEIIDYKSHKVKRKETLFGLAKRYNISQDEIKKANPRLYSENLRKGDRIRIPRYKTVVSKQTLSNTIKKYTVQPSEGKWRIAYKFGITVKELEDLNPSMNDVIQPGDELNVPNIANNEEKEVADSEYNFYEVQPKEGFYRLKVKLGLTQEQLEELNPDLKETGLKAGMVLKIPADVDVVLNTSEDLDKTNLADKILDKETKRLAVLLPFKLHRIDLDSVQETKEMMKSDRVLGIALDFYSGVVMALDSAKQLGISTNLKTFDTENRLTEINTILDNEDFSEYDAVIGPMMSKPFDRFAASVAKEDVPVFAPLSKPSKISRNVYQTIPDKDILAKKMIDFVKRDSTINQIVIISDQKHKSISNNLKREFPEAKQMFSEIVKEKDAYFIYPTRFEGVFKEGKNIVFLETDDVSFGSSIISLLNGLNINKTEIILTTTDKSKAFESNDPDNNYHLSNLKFHYATINKSYDSTAKKGFISNYTSKYGVTPSKYATRGFDLTLDILLRLASEEGFTNSEIQTEYIENKFRYNKKLFGGYVNEAAYVVKFDNLELVEVD</sequence>
<accession>A0A4R1KVP2</accession>
<dbReference type="Proteomes" id="UP000295714">
    <property type="component" value="Unassembled WGS sequence"/>
</dbReference>
<comment type="caution">
    <text evidence="3">The sequence shown here is derived from an EMBL/GenBank/DDBJ whole genome shotgun (WGS) entry which is preliminary data.</text>
</comment>
<dbReference type="SUPFAM" id="SSF54106">
    <property type="entry name" value="LysM domain"/>
    <property type="match status" value="3"/>
</dbReference>
<reference evidence="3 4" key="1">
    <citation type="journal article" date="2015" name="Stand. Genomic Sci.">
        <title>Genomic Encyclopedia of Bacterial and Archaeal Type Strains, Phase III: the genomes of soil and plant-associated and newly described type strains.</title>
        <authorList>
            <person name="Whitman W.B."/>
            <person name="Woyke T."/>
            <person name="Klenk H.P."/>
            <person name="Zhou Y."/>
            <person name="Lilburn T.G."/>
            <person name="Beck B.J."/>
            <person name="De Vos P."/>
            <person name="Vandamme P."/>
            <person name="Eisen J.A."/>
            <person name="Garrity G."/>
            <person name="Hugenholtz P."/>
            <person name="Kyrpides N.C."/>
        </authorList>
    </citation>
    <scope>NUCLEOTIDE SEQUENCE [LARGE SCALE GENOMIC DNA]</scope>
    <source>
        <strain evidence="3 4">CECT 8445</strain>
    </source>
</reference>
<dbReference type="PANTHER" id="PTHR33734">
    <property type="entry name" value="LYSM DOMAIN-CONTAINING GPI-ANCHORED PROTEIN 2"/>
    <property type="match status" value="1"/>
</dbReference>
<dbReference type="PROSITE" id="PS51782">
    <property type="entry name" value="LYSM"/>
    <property type="match status" value="4"/>
</dbReference>
<feature type="domain" description="LysM" evidence="2">
    <location>
        <begin position="207"/>
        <end position="251"/>
    </location>
</feature>